<evidence type="ECO:0008006" key="4">
    <source>
        <dbReference type="Google" id="ProtNLM"/>
    </source>
</evidence>
<sequence>MIYARVQVASLLDGNGKPHSGYHPTTESERSILIKGRLSVLDDSVKNQAFDTVRLSFRGVIASCIGKKSMLEDVITLTDIKTINDFRTNSNHDQTDAPKARHLEFFFHVPATITSASGQRRAIPLTTTVSGNTNVTNHTALNDRQLIKGNVEVSYWIEAQFRQAGREVGHLHETVQLRYQHRRLCASLTNGSPLTMRAKHGLFSRYKLQKAPELNVSIDEPDIVLERGPGAGQCRITIPLAVTLEGDLAPSLDARQSLKCGVEAKWEVHNRFSTATRRPLGGVRPTAGEIIYKTTTASTHKANILFRPLPRYESRPTSANTNTNNTNTYAAATQLDIDVPDSVTQPSTRWEHYSRTYSLDLSLSFNGIQGAPKYTVRSSVPITISALTRTSDINKDGVVVDMIETVSDESIQEELDALMLDGATTTPGVERPMATPTRTPPPTYFR</sequence>
<comment type="caution">
    <text evidence="2">The sequence shown here is derived from an EMBL/GenBank/DDBJ whole genome shotgun (WGS) entry which is preliminary data.</text>
</comment>
<dbReference type="EMBL" id="NAJM01000003">
    <property type="protein sequence ID" value="RVX75003.1"/>
    <property type="molecule type" value="Genomic_DNA"/>
</dbReference>
<dbReference type="OrthoDB" id="4156953at2759"/>
<evidence type="ECO:0000313" key="3">
    <source>
        <dbReference type="Proteomes" id="UP000288859"/>
    </source>
</evidence>
<dbReference type="Proteomes" id="UP000288859">
    <property type="component" value="Unassembled WGS sequence"/>
</dbReference>
<protein>
    <recommendedName>
        <fullName evidence="4">Arrestin-like N-terminal domain-containing protein</fullName>
    </recommendedName>
</protein>
<proteinExistence type="predicted"/>
<accession>A0A438NH07</accession>
<dbReference type="AlphaFoldDB" id="A0A438NH07"/>
<dbReference type="VEuPathDB" id="FungiDB:PV10_00407"/>
<evidence type="ECO:0000256" key="1">
    <source>
        <dbReference type="SAM" id="MobiDB-lite"/>
    </source>
</evidence>
<feature type="region of interest" description="Disordered" evidence="1">
    <location>
        <begin position="424"/>
        <end position="446"/>
    </location>
</feature>
<reference evidence="2 3" key="1">
    <citation type="submission" date="2017-03" db="EMBL/GenBank/DDBJ databases">
        <title>Genomes of endolithic fungi from Antarctica.</title>
        <authorList>
            <person name="Coleine C."/>
            <person name="Masonjones S."/>
            <person name="Stajich J.E."/>
        </authorList>
    </citation>
    <scope>NUCLEOTIDE SEQUENCE [LARGE SCALE GENOMIC DNA]</scope>
    <source>
        <strain evidence="2 3">CCFEE 6314</strain>
    </source>
</reference>
<evidence type="ECO:0000313" key="2">
    <source>
        <dbReference type="EMBL" id="RVX75003.1"/>
    </source>
</evidence>
<name>A0A438NH07_EXOME</name>
<gene>
    <name evidence="2" type="ORF">B0A52_01280</name>
</gene>
<organism evidence="2 3">
    <name type="scientific">Exophiala mesophila</name>
    <name type="common">Black yeast-like fungus</name>
    <dbReference type="NCBI Taxonomy" id="212818"/>
    <lineage>
        <taxon>Eukaryota</taxon>
        <taxon>Fungi</taxon>
        <taxon>Dikarya</taxon>
        <taxon>Ascomycota</taxon>
        <taxon>Pezizomycotina</taxon>
        <taxon>Eurotiomycetes</taxon>
        <taxon>Chaetothyriomycetidae</taxon>
        <taxon>Chaetothyriales</taxon>
        <taxon>Herpotrichiellaceae</taxon>
        <taxon>Exophiala</taxon>
    </lineage>
</organism>